<evidence type="ECO:0000256" key="2">
    <source>
        <dbReference type="ARBA" id="ARBA00023015"/>
    </source>
</evidence>
<dbReference type="AlphaFoldDB" id="A0AAD9J176"/>
<accession>A0AAD9J176</accession>
<feature type="compositionally biased region" description="Low complexity" evidence="6">
    <location>
        <begin position="122"/>
        <end position="140"/>
    </location>
</feature>
<keyword evidence="5" id="KW-0539">Nucleus</keyword>
<evidence type="ECO:0000256" key="5">
    <source>
        <dbReference type="ARBA" id="ARBA00023242"/>
    </source>
</evidence>
<keyword evidence="3" id="KW-0010">Activator</keyword>
<keyword evidence="2" id="KW-0805">Transcription regulation</keyword>
<dbReference type="InterPro" id="IPR028322">
    <property type="entry name" value="PNRC-like_rgn"/>
</dbReference>
<gene>
    <name evidence="7" type="ORF">LSH36_788g02013</name>
</gene>
<name>A0AAD9J176_9ANNE</name>
<comment type="subcellular location">
    <subcellularLocation>
        <location evidence="1">Nucleus</location>
    </subcellularLocation>
</comment>
<dbReference type="Proteomes" id="UP001208570">
    <property type="component" value="Unassembled WGS sequence"/>
</dbReference>
<dbReference type="GO" id="GO:0016071">
    <property type="term" value="P:mRNA metabolic process"/>
    <property type="evidence" value="ECO:0007669"/>
    <property type="project" value="UniProtKB-ARBA"/>
</dbReference>
<evidence type="ECO:0000256" key="3">
    <source>
        <dbReference type="ARBA" id="ARBA00023159"/>
    </source>
</evidence>
<keyword evidence="4" id="KW-0804">Transcription</keyword>
<evidence type="ECO:0000256" key="4">
    <source>
        <dbReference type="ARBA" id="ARBA00023163"/>
    </source>
</evidence>
<evidence type="ECO:0000313" key="7">
    <source>
        <dbReference type="EMBL" id="KAK2144075.1"/>
    </source>
</evidence>
<organism evidence="7 8">
    <name type="scientific">Paralvinella palmiformis</name>
    <dbReference type="NCBI Taxonomy" id="53620"/>
    <lineage>
        <taxon>Eukaryota</taxon>
        <taxon>Metazoa</taxon>
        <taxon>Spiralia</taxon>
        <taxon>Lophotrochozoa</taxon>
        <taxon>Annelida</taxon>
        <taxon>Polychaeta</taxon>
        <taxon>Sedentaria</taxon>
        <taxon>Canalipalpata</taxon>
        <taxon>Terebellida</taxon>
        <taxon>Terebelliformia</taxon>
        <taxon>Alvinellidae</taxon>
        <taxon>Paralvinella</taxon>
    </lineage>
</organism>
<dbReference type="EMBL" id="JAODUP010000788">
    <property type="protein sequence ID" value="KAK2144075.1"/>
    <property type="molecule type" value="Genomic_DNA"/>
</dbReference>
<keyword evidence="8" id="KW-1185">Reference proteome</keyword>
<feature type="compositionally biased region" description="Basic residues" evidence="6">
    <location>
        <begin position="62"/>
        <end position="74"/>
    </location>
</feature>
<reference evidence="7" key="1">
    <citation type="journal article" date="2023" name="Mol. Biol. Evol.">
        <title>Third-Generation Sequencing Reveals the Adaptive Role of the Epigenome in Three Deep-Sea Polychaetes.</title>
        <authorList>
            <person name="Perez M."/>
            <person name="Aroh O."/>
            <person name="Sun Y."/>
            <person name="Lan Y."/>
            <person name="Juniper S.K."/>
            <person name="Young C.R."/>
            <person name="Angers B."/>
            <person name="Qian P.Y."/>
        </authorList>
    </citation>
    <scope>NUCLEOTIDE SEQUENCE</scope>
    <source>
        <strain evidence="7">P08H-3</strain>
    </source>
</reference>
<proteinExistence type="predicted"/>
<dbReference type="InterPro" id="IPR026780">
    <property type="entry name" value="PNRC1/2"/>
</dbReference>
<sequence length="210" mass="23059">MCQYFTYAVLENIMRTQQRLQQQQGAALSQPNNSVQGQQSQQMKNAPHGVLQANGENIPKRNSPHGHKMAKGRRSSIQTISKMSRCDSSNKPSLRCRDGNKSTGSSPTKQYYGLTERTNSAYGASWSSSGTRSRSYTPPSREQLDARRSPSVSPVPNLAYAGARFSEPPSPKVLPKPPTHWFVAGEKPAQSLSSCVEMTNALKGMLKVQC</sequence>
<evidence type="ECO:0000313" key="8">
    <source>
        <dbReference type="Proteomes" id="UP001208570"/>
    </source>
</evidence>
<dbReference type="PANTHER" id="PTHR15405">
    <property type="entry name" value="PROLINE-RICH NUCLEAR RECEPTOR COACTIVATOR"/>
    <property type="match status" value="1"/>
</dbReference>
<comment type="caution">
    <text evidence="7">The sequence shown here is derived from an EMBL/GenBank/DDBJ whole genome shotgun (WGS) entry which is preliminary data.</text>
</comment>
<feature type="compositionally biased region" description="Polar residues" evidence="6">
    <location>
        <begin position="31"/>
        <end position="44"/>
    </location>
</feature>
<protein>
    <submittedName>
        <fullName evidence="7">Uncharacterized protein</fullName>
    </submittedName>
</protein>
<feature type="compositionally biased region" description="Polar residues" evidence="6">
    <location>
        <begin position="75"/>
        <end position="92"/>
    </location>
</feature>
<dbReference type="GO" id="GO:0005634">
    <property type="term" value="C:nucleus"/>
    <property type="evidence" value="ECO:0007669"/>
    <property type="project" value="UniProtKB-SubCell"/>
</dbReference>
<evidence type="ECO:0000256" key="1">
    <source>
        <dbReference type="ARBA" id="ARBA00004123"/>
    </source>
</evidence>
<dbReference type="Pfam" id="PF15365">
    <property type="entry name" value="PNRC"/>
    <property type="match status" value="1"/>
</dbReference>
<evidence type="ECO:0000256" key="6">
    <source>
        <dbReference type="SAM" id="MobiDB-lite"/>
    </source>
</evidence>
<feature type="region of interest" description="Disordered" evidence="6">
    <location>
        <begin position="24"/>
        <end position="155"/>
    </location>
</feature>